<proteinExistence type="inferred from homology"/>
<dbReference type="InterPro" id="IPR022926">
    <property type="entry name" value="NH(3)-dep_NAD(+)_synth"/>
</dbReference>
<protein>
    <recommendedName>
        <fullName evidence="8 10">NH(3)-dependent NAD(+) synthetase</fullName>
        <ecNumber evidence="8 10">6.3.1.5</ecNumber>
    </recommendedName>
</protein>
<dbReference type="PANTHER" id="PTHR23090:SF9">
    <property type="entry name" value="GLUTAMINE-DEPENDENT NAD(+) SYNTHETASE"/>
    <property type="match status" value="1"/>
</dbReference>
<feature type="binding site" evidence="8">
    <location>
        <position position="203"/>
    </location>
    <ligand>
        <name>ATP</name>
        <dbReference type="ChEBI" id="CHEBI:30616"/>
    </ligand>
</feature>
<dbReference type="GO" id="GO:0009435">
    <property type="term" value="P:NAD+ biosynthetic process"/>
    <property type="evidence" value="ECO:0007669"/>
    <property type="project" value="UniProtKB-UniRule"/>
</dbReference>
<accession>A0AAW4WXY8</accession>
<comment type="caution">
    <text evidence="12">The sequence shown here is derived from an EMBL/GenBank/DDBJ whole genome shotgun (WGS) entry which is preliminary data.</text>
</comment>
<evidence type="ECO:0000256" key="3">
    <source>
        <dbReference type="ARBA" id="ARBA00022723"/>
    </source>
</evidence>
<feature type="binding site" evidence="8">
    <location>
        <position position="181"/>
    </location>
    <ligand>
        <name>ATP</name>
        <dbReference type="ChEBI" id="CHEBI:30616"/>
    </ligand>
</feature>
<comment type="subunit">
    <text evidence="8">Homodimer.</text>
</comment>
<evidence type="ECO:0000256" key="7">
    <source>
        <dbReference type="ARBA" id="ARBA00023027"/>
    </source>
</evidence>
<feature type="domain" description="NAD/GMP synthase" evidence="11">
    <location>
        <begin position="15"/>
        <end position="254"/>
    </location>
</feature>
<evidence type="ECO:0000256" key="1">
    <source>
        <dbReference type="ARBA" id="ARBA00005859"/>
    </source>
</evidence>
<dbReference type="GO" id="GO:0004359">
    <property type="term" value="F:glutaminase activity"/>
    <property type="evidence" value="ECO:0007669"/>
    <property type="project" value="InterPro"/>
</dbReference>
<evidence type="ECO:0000313" key="13">
    <source>
        <dbReference type="Proteomes" id="UP001199296"/>
    </source>
</evidence>
<feature type="binding site" description="in other chain" evidence="8">
    <location>
        <begin position="249"/>
        <end position="250"/>
    </location>
    <ligand>
        <name>deamido-NAD(+)</name>
        <dbReference type="ChEBI" id="CHEBI:58437"/>
        <note>ligand shared between two neighboring subunits</note>
    </ligand>
</feature>
<dbReference type="EC" id="6.3.1.5" evidence="8 10"/>
<evidence type="ECO:0000256" key="4">
    <source>
        <dbReference type="ARBA" id="ARBA00022741"/>
    </source>
</evidence>
<feature type="binding site" evidence="8">
    <location>
        <position position="42"/>
    </location>
    <ligand>
        <name>Mg(2+)</name>
        <dbReference type="ChEBI" id="CHEBI:18420"/>
    </ligand>
</feature>
<comment type="catalytic activity">
    <reaction evidence="8 10">
        <text>deamido-NAD(+) + NH4(+) + ATP = AMP + diphosphate + NAD(+) + H(+)</text>
        <dbReference type="Rhea" id="RHEA:21188"/>
        <dbReference type="ChEBI" id="CHEBI:15378"/>
        <dbReference type="ChEBI" id="CHEBI:28938"/>
        <dbReference type="ChEBI" id="CHEBI:30616"/>
        <dbReference type="ChEBI" id="CHEBI:33019"/>
        <dbReference type="ChEBI" id="CHEBI:57540"/>
        <dbReference type="ChEBI" id="CHEBI:58437"/>
        <dbReference type="ChEBI" id="CHEBI:456215"/>
        <dbReference type="EC" id="6.3.1.5"/>
    </reaction>
</comment>
<organism evidence="12 13">
    <name type="scientific">Halanaerobium polyolivorans</name>
    <dbReference type="NCBI Taxonomy" id="2886943"/>
    <lineage>
        <taxon>Bacteria</taxon>
        <taxon>Bacillati</taxon>
        <taxon>Bacillota</taxon>
        <taxon>Clostridia</taxon>
        <taxon>Halanaerobiales</taxon>
        <taxon>Halanaerobiaceae</taxon>
        <taxon>Halanaerobium</taxon>
    </lineage>
</organism>
<dbReference type="RefSeq" id="WP_229343871.1">
    <property type="nucleotide sequence ID" value="NZ_JAJFAT010000002.1"/>
</dbReference>
<dbReference type="GO" id="GO:0005737">
    <property type="term" value="C:cytoplasm"/>
    <property type="evidence" value="ECO:0007669"/>
    <property type="project" value="InterPro"/>
</dbReference>
<dbReference type="Gene3D" id="3.40.50.620">
    <property type="entry name" value="HUPs"/>
    <property type="match status" value="1"/>
</dbReference>
<keyword evidence="7 8" id="KW-0520">NAD</keyword>
<dbReference type="InterPro" id="IPR022310">
    <property type="entry name" value="NAD/GMP_synthase"/>
</dbReference>
<sequence length="259" mass="29262">MLEEYLDKDYKEIAENLSKWIKKKIKESGSDGAVVGLSGGIDSSLTSLLCKKAFPDNTLGLILPCQSKKEDQIDAVEHAESFAIEYKIIDLENTYQEFINNLSSTNSAESIQSIKNTDERRLKLALANIKPRLRMSYLYFYANLNNYLVVGTDNRSELKLGYFTKYGDGGIDLAPLANLTKSEVRKTAAELNISDKIINKDPSAGLWEEQKDETELGMSYEEIDKYILTGEAKEEVKRKIENLAKKNSHKLELPVMPDF</sequence>
<comment type="function">
    <text evidence="8">Catalyzes the ATP-dependent amidation of deamido-NAD to form NAD. Uses ammonia as a nitrogen source.</text>
</comment>
<keyword evidence="3 8" id="KW-0479">Metal-binding</keyword>
<keyword evidence="4 8" id="KW-0547">Nucleotide-binding</keyword>
<feature type="binding site" evidence="8">
    <location>
        <position position="172"/>
    </location>
    <ligand>
        <name>deamido-NAD(+)</name>
        <dbReference type="ChEBI" id="CHEBI:58437"/>
        <note>ligand shared between two neighboring subunits</note>
    </ligand>
</feature>
<reference evidence="12 13" key="1">
    <citation type="submission" date="2021-10" db="EMBL/GenBank/DDBJ databases">
        <authorList>
            <person name="Grouzdev D.S."/>
            <person name="Pantiukh K.S."/>
            <person name="Krutkina M.S."/>
        </authorList>
    </citation>
    <scope>NUCLEOTIDE SEQUENCE [LARGE SCALE GENOMIC DNA]</scope>
    <source>
        <strain evidence="12 13">Z-7514</strain>
    </source>
</reference>
<dbReference type="GO" id="GO:0005524">
    <property type="term" value="F:ATP binding"/>
    <property type="evidence" value="ECO:0007669"/>
    <property type="project" value="UniProtKB-UniRule"/>
</dbReference>
<dbReference type="PANTHER" id="PTHR23090">
    <property type="entry name" value="NH 3 /GLUTAMINE-DEPENDENT NAD + SYNTHETASE"/>
    <property type="match status" value="1"/>
</dbReference>
<evidence type="ECO:0000313" key="12">
    <source>
        <dbReference type="EMBL" id="MCC3144242.1"/>
    </source>
</evidence>
<feature type="binding site" evidence="8">
    <location>
        <position position="157"/>
    </location>
    <ligand>
        <name>Mg(2+)</name>
        <dbReference type="ChEBI" id="CHEBI:18420"/>
    </ligand>
</feature>
<dbReference type="NCBIfam" id="TIGR00552">
    <property type="entry name" value="nadE"/>
    <property type="match status" value="1"/>
</dbReference>
<dbReference type="AlphaFoldDB" id="A0AAW4WXY8"/>
<gene>
    <name evidence="8 12" type="primary">nadE</name>
    <name evidence="12" type="ORF">LJ207_02770</name>
</gene>
<dbReference type="GO" id="GO:0003952">
    <property type="term" value="F:NAD+ synthase (glutamine-hydrolyzing) activity"/>
    <property type="evidence" value="ECO:0007669"/>
    <property type="project" value="InterPro"/>
</dbReference>
<dbReference type="Proteomes" id="UP001199296">
    <property type="component" value="Unassembled WGS sequence"/>
</dbReference>
<evidence type="ECO:0000256" key="2">
    <source>
        <dbReference type="ARBA" id="ARBA00022598"/>
    </source>
</evidence>
<evidence type="ECO:0000256" key="8">
    <source>
        <dbReference type="HAMAP-Rule" id="MF_00193"/>
    </source>
</evidence>
<evidence type="ECO:0000256" key="9">
    <source>
        <dbReference type="RuleBase" id="RU003811"/>
    </source>
</evidence>
<name>A0AAW4WXY8_9FIRM</name>
<keyword evidence="6 8" id="KW-0460">Magnesium</keyword>
<dbReference type="SUPFAM" id="SSF52402">
    <property type="entry name" value="Adenine nucleotide alpha hydrolases-like"/>
    <property type="match status" value="1"/>
</dbReference>
<evidence type="ECO:0000256" key="10">
    <source>
        <dbReference type="RuleBase" id="RU003812"/>
    </source>
</evidence>
<evidence type="ECO:0000256" key="5">
    <source>
        <dbReference type="ARBA" id="ARBA00022840"/>
    </source>
</evidence>
<comment type="pathway">
    <text evidence="8">Cofactor biosynthesis; NAD(+) biosynthesis; NAD(+) from deamido-NAD(+) (ammonia route): step 1/1.</text>
</comment>
<evidence type="ECO:0000259" key="11">
    <source>
        <dbReference type="Pfam" id="PF02540"/>
    </source>
</evidence>
<dbReference type="InterPro" id="IPR014729">
    <property type="entry name" value="Rossmann-like_a/b/a_fold"/>
</dbReference>
<comment type="similarity">
    <text evidence="1 8 9">Belongs to the NAD synthetase family.</text>
</comment>
<dbReference type="GO" id="GO:0046872">
    <property type="term" value="F:metal ion binding"/>
    <property type="evidence" value="ECO:0007669"/>
    <property type="project" value="UniProtKB-KW"/>
</dbReference>
<evidence type="ECO:0000256" key="6">
    <source>
        <dbReference type="ARBA" id="ARBA00022842"/>
    </source>
</evidence>
<dbReference type="Pfam" id="PF02540">
    <property type="entry name" value="NAD_synthase"/>
    <property type="match status" value="1"/>
</dbReference>
<dbReference type="EMBL" id="JAJFAT010000002">
    <property type="protein sequence ID" value="MCC3144242.1"/>
    <property type="molecule type" value="Genomic_DNA"/>
</dbReference>
<feature type="binding site" evidence="8">
    <location>
        <begin position="36"/>
        <end position="43"/>
    </location>
    <ligand>
        <name>ATP</name>
        <dbReference type="ChEBI" id="CHEBI:30616"/>
    </ligand>
</feature>
<keyword evidence="2 8" id="KW-0436">Ligase</keyword>
<dbReference type="InterPro" id="IPR003694">
    <property type="entry name" value="NAD_synthase"/>
</dbReference>
<keyword evidence="5 8" id="KW-0067">ATP-binding</keyword>
<feature type="binding site" evidence="8">
    <location>
        <position position="152"/>
    </location>
    <ligand>
        <name>ATP</name>
        <dbReference type="ChEBI" id="CHEBI:30616"/>
    </ligand>
</feature>
<keyword evidence="13" id="KW-1185">Reference proteome</keyword>
<feature type="binding site" description="in other chain" evidence="8">
    <location>
        <position position="132"/>
    </location>
    <ligand>
        <name>deamido-NAD(+)</name>
        <dbReference type="ChEBI" id="CHEBI:58437"/>
        <note>ligand shared between two neighboring subunits</note>
    </ligand>
</feature>
<dbReference type="CDD" id="cd00553">
    <property type="entry name" value="NAD_synthase"/>
    <property type="match status" value="1"/>
</dbReference>
<dbReference type="HAMAP" id="MF_00193">
    <property type="entry name" value="NadE_ammonia_dep"/>
    <property type="match status" value="1"/>
</dbReference>
<feature type="binding site" description="in other chain" evidence="8">
    <location>
        <position position="165"/>
    </location>
    <ligand>
        <name>deamido-NAD(+)</name>
        <dbReference type="ChEBI" id="CHEBI:58437"/>
        <note>ligand shared between two neighboring subunits</note>
    </ligand>
</feature>
<dbReference type="GO" id="GO:0008795">
    <property type="term" value="F:NAD+ synthase activity"/>
    <property type="evidence" value="ECO:0007669"/>
    <property type="project" value="UniProtKB-UniRule"/>
</dbReference>